<evidence type="ECO:0008006" key="8">
    <source>
        <dbReference type="Google" id="ProtNLM"/>
    </source>
</evidence>
<comment type="caution">
    <text evidence="6">The sequence shown here is derived from an EMBL/GenBank/DDBJ whole genome shotgun (WGS) entry which is preliminary data.</text>
</comment>
<proteinExistence type="predicted"/>
<evidence type="ECO:0000256" key="1">
    <source>
        <dbReference type="ARBA" id="ARBA00022485"/>
    </source>
</evidence>
<dbReference type="RefSeq" id="WP_354448328.1">
    <property type="nucleotide sequence ID" value="NZ_JBEPSH010000012.1"/>
</dbReference>
<dbReference type="PANTHER" id="PTHR43498">
    <property type="entry name" value="FERREDOXIN:COB-COM HETERODISULFIDE REDUCTASE SUBUNIT A"/>
    <property type="match status" value="1"/>
</dbReference>
<dbReference type="InterPro" id="IPR036188">
    <property type="entry name" value="FAD/NAD-bd_sf"/>
</dbReference>
<keyword evidence="7" id="KW-1185">Reference proteome</keyword>
<keyword evidence="2" id="KW-0479">Metal-binding</keyword>
<dbReference type="Gene3D" id="3.50.50.60">
    <property type="entry name" value="FAD/NAD(P)-binding domain"/>
    <property type="match status" value="1"/>
</dbReference>
<protein>
    <recommendedName>
        <fullName evidence="8">FAD-dependent oxidoreductase</fullName>
    </recommendedName>
</protein>
<evidence type="ECO:0000256" key="3">
    <source>
        <dbReference type="ARBA" id="ARBA00023002"/>
    </source>
</evidence>
<dbReference type="EMBL" id="JBEPSH010000012">
    <property type="protein sequence ID" value="MET4579843.1"/>
    <property type="molecule type" value="Genomic_DNA"/>
</dbReference>
<keyword evidence="5" id="KW-0411">Iron-sulfur</keyword>
<dbReference type="Pfam" id="PF12831">
    <property type="entry name" value="FAD_oxidored"/>
    <property type="match status" value="1"/>
</dbReference>
<keyword evidence="3" id="KW-0560">Oxidoreductase</keyword>
<reference evidence="6 7" key="1">
    <citation type="submission" date="2024-06" db="EMBL/GenBank/DDBJ databases">
        <title>Sorghum-associated microbial communities from plants grown in Nebraska, USA.</title>
        <authorList>
            <person name="Schachtman D."/>
        </authorList>
    </citation>
    <scope>NUCLEOTIDE SEQUENCE [LARGE SCALE GENOMIC DNA]</scope>
    <source>
        <strain evidence="6 7">2709</strain>
    </source>
</reference>
<gene>
    <name evidence="6" type="ORF">ABIE13_004980</name>
</gene>
<keyword evidence="1" id="KW-0004">4Fe-4S</keyword>
<evidence type="ECO:0000313" key="7">
    <source>
        <dbReference type="Proteomes" id="UP001549320"/>
    </source>
</evidence>
<keyword evidence="4" id="KW-0408">Iron</keyword>
<dbReference type="InterPro" id="IPR039650">
    <property type="entry name" value="HdrA-like"/>
</dbReference>
<evidence type="ECO:0000256" key="5">
    <source>
        <dbReference type="ARBA" id="ARBA00023014"/>
    </source>
</evidence>
<dbReference type="PANTHER" id="PTHR43498:SF1">
    <property type="entry name" value="COB--COM HETERODISULFIDE REDUCTASE IRON-SULFUR SUBUNIT A"/>
    <property type="match status" value="1"/>
</dbReference>
<accession>A0ABV2QG24</accession>
<sequence>MNRTLTENARETSVLDEVDVLVLGGGPAGLAAAASAAQSGANTLLVERYGFLGGMGTAAGVTNFCGLHANVHGTLRQVVHGVADDLLLRIDALGGLNTPHLLFDGRIAAQAYDTAAFKIAADELLAASGARVLLHAWVAGVAMRDPANLEAVFIETKSGRFAVRARCFIDCTGDGDVAALAGAPFEKGADGHDMMYPSTMMRVGGVDPVRAGPAWASVATLMEQASARGEHFARKSPILRPQKNPTEWRANVSQLARPDGGPVDGTDALQLSAAEAEGRRQAAHFLRFLRRDVPGFESAYLMDIPPQIGVRETRRVLGDYQLSEQDVLSCTSFEDTIGVNGWMVEEHVAGNVSFRWPEGTDTAQGRAASRGFNHLPWRMLLPRGLDNLLVAGRCASMTHGGQSAARVSGGCLVMGQAAGTGAATALSLNVAPRSIDVTSLQNQLLRAGAYLGKDGENLPNPIQ</sequence>
<dbReference type="PRINTS" id="PR00469">
    <property type="entry name" value="PNDRDTASEII"/>
</dbReference>
<dbReference type="SUPFAM" id="SSF51905">
    <property type="entry name" value="FAD/NAD(P)-binding domain"/>
    <property type="match status" value="1"/>
</dbReference>
<name>A0ABV2QG24_9BURK</name>
<organism evidence="6 7">
    <name type="scientific">Ottowia thiooxydans</name>
    <dbReference type="NCBI Taxonomy" id="219182"/>
    <lineage>
        <taxon>Bacteria</taxon>
        <taxon>Pseudomonadati</taxon>
        <taxon>Pseudomonadota</taxon>
        <taxon>Betaproteobacteria</taxon>
        <taxon>Burkholderiales</taxon>
        <taxon>Comamonadaceae</taxon>
        <taxon>Ottowia</taxon>
    </lineage>
</organism>
<dbReference type="Proteomes" id="UP001549320">
    <property type="component" value="Unassembled WGS sequence"/>
</dbReference>
<evidence type="ECO:0000256" key="4">
    <source>
        <dbReference type="ARBA" id="ARBA00023004"/>
    </source>
</evidence>
<evidence type="ECO:0000313" key="6">
    <source>
        <dbReference type="EMBL" id="MET4579843.1"/>
    </source>
</evidence>
<dbReference type="PRINTS" id="PR00368">
    <property type="entry name" value="FADPNR"/>
</dbReference>
<evidence type="ECO:0000256" key="2">
    <source>
        <dbReference type="ARBA" id="ARBA00022723"/>
    </source>
</evidence>